<dbReference type="Pfam" id="PF23835">
    <property type="entry name" value="DUF7205"/>
    <property type="match status" value="1"/>
</dbReference>
<dbReference type="KEGG" id="vg:18562953"/>
<organism evidence="1 2">
    <name type="scientific">Cronobacter phage CR9</name>
    <dbReference type="NCBI Taxonomy" id="1162290"/>
    <lineage>
        <taxon>Viruses</taxon>
        <taxon>Duplodnaviria</taxon>
        <taxon>Heunggongvirae</taxon>
        <taxon>Uroviricota</taxon>
        <taxon>Caudoviricetes</taxon>
        <taxon>Vequintavirinae</taxon>
        <taxon>Certrevirus</taxon>
        <taxon>Certrevirus CR9</taxon>
    </lineage>
</organism>
<dbReference type="RefSeq" id="YP_009015073.1">
    <property type="nucleotide sequence ID" value="NC_023717.1"/>
</dbReference>
<sequence>MEMNDFVGKPLAIDDEVVFTEYNRHGMTRGKIVGFSKSLHMAIIEYISEGGSLRKTKKTSGYVVKVVK</sequence>
<dbReference type="EMBL" id="JQ691611">
    <property type="protein sequence ID" value="AFH20995.1"/>
    <property type="molecule type" value="Genomic_DNA"/>
</dbReference>
<dbReference type="Proteomes" id="UP000011829">
    <property type="component" value="Segment"/>
</dbReference>
<dbReference type="OrthoDB" id="24245at10239"/>
<protein>
    <submittedName>
        <fullName evidence="1">Uncharacterized protein</fullName>
    </submittedName>
</protein>
<proteinExistence type="predicted"/>
<gene>
    <name evidence="1" type="ORF">CR9_111</name>
</gene>
<reference evidence="1 2" key="1">
    <citation type="submission" date="2012-02" db="EMBL/GenBank/DDBJ databases">
        <title>Complete Genome Sequence of Cronobacter sakazakii Bacteriophage CR9.</title>
        <authorList>
            <person name="Shin H."/>
            <person name="Lee J.-H."/>
            <person name="Kim Y."/>
            <person name="Ryu S."/>
        </authorList>
    </citation>
    <scope>NUCLEOTIDE SEQUENCE [LARGE SCALE GENOMIC DNA]</scope>
</reference>
<evidence type="ECO:0000313" key="1">
    <source>
        <dbReference type="EMBL" id="AFH20995.1"/>
    </source>
</evidence>
<evidence type="ECO:0000313" key="2">
    <source>
        <dbReference type="Proteomes" id="UP000011829"/>
    </source>
</evidence>
<keyword evidence="2" id="KW-1185">Reference proteome</keyword>
<dbReference type="GeneID" id="18562953"/>
<dbReference type="InterPro" id="IPR055629">
    <property type="entry name" value="DUF7205"/>
</dbReference>
<accession>M1F3K2</accession>
<name>M1F3K2_9CAUD</name>